<reference evidence="7 8" key="1">
    <citation type="submission" date="2019-06" db="EMBL/GenBank/DDBJ databases">
        <title>New taxonomy in bacterial strain CC-CFT640, isolated from vineyard.</title>
        <authorList>
            <person name="Lin S.-Y."/>
            <person name="Tsai C.-F."/>
            <person name="Young C.-C."/>
        </authorList>
    </citation>
    <scope>NUCLEOTIDE SEQUENCE [LARGE SCALE GENOMIC DNA]</scope>
    <source>
        <strain evidence="7 8">CC-CFT640</strain>
    </source>
</reference>
<dbReference type="GO" id="GO:0016491">
    <property type="term" value="F:oxidoreductase activity"/>
    <property type="evidence" value="ECO:0007669"/>
    <property type="project" value="UniProtKB-KW"/>
</dbReference>
<accession>A0A5C8PNW3</accession>
<keyword evidence="4" id="KW-0274">FAD</keyword>
<dbReference type="FunFam" id="1.10.45.10:FF:000001">
    <property type="entry name" value="D-lactate dehydrogenase mitochondrial"/>
    <property type="match status" value="1"/>
</dbReference>
<dbReference type="Gene3D" id="1.10.45.10">
    <property type="entry name" value="Vanillyl-alcohol Oxidase, Chain A, domain 4"/>
    <property type="match status" value="1"/>
</dbReference>
<dbReference type="GO" id="GO:0071949">
    <property type="term" value="F:FAD binding"/>
    <property type="evidence" value="ECO:0007669"/>
    <property type="project" value="InterPro"/>
</dbReference>
<dbReference type="Gene3D" id="3.30.70.2190">
    <property type="match status" value="1"/>
</dbReference>
<comment type="caution">
    <text evidence="7">The sequence shown here is derived from an EMBL/GenBank/DDBJ whole genome shotgun (WGS) entry which is preliminary data.</text>
</comment>
<evidence type="ECO:0000256" key="5">
    <source>
        <dbReference type="ARBA" id="ARBA00023002"/>
    </source>
</evidence>
<feature type="domain" description="FAD-binding PCMH-type" evidence="6">
    <location>
        <begin position="34"/>
        <end position="213"/>
    </location>
</feature>
<dbReference type="InterPro" id="IPR051264">
    <property type="entry name" value="FAD-oxidored/transferase_4"/>
</dbReference>
<dbReference type="Gene3D" id="3.30.70.2740">
    <property type="match status" value="1"/>
</dbReference>
<evidence type="ECO:0000256" key="3">
    <source>
        <dbReference type="ARBA" id="ARBA00022630"/>
    </source>
</evidence>
<dbReference type="InterPro" id="IPR016164">
    <property type="entry name" value="FAD-linked_Oxase-like_C"/>
</dbReference>
<dbReference type="InterPro" id="IPR016171">
    <property type="entry name" value="Vanillyl_alc_oxidase_C-sub2"/>
</dbReference>
<evidence type="ECO:0000256" key="4">
    <source>
        <dbReference type="ARBA" id="ARBA00022827"/>
    </source>
</evidence>
<protein>
    <submittedName>
        <fullName evidence="7">FAD-binding oxidoreductase</fullName>
    </submittedName>
</protein>
<comment type="similarity">
    <text evidence="2">Belongs to the FAD-binding oxidoreductase/transferase type 4 family.</text>
</comment>
<dbReference type="InterPro" id="IPR004113">
    <property type="entry name" value="FAD-bd_oxidored_4_C"/>
</dbReference>
<dbReference type="InterPro" id="IPR016169">
    <property type="entry name" value="FAD-bd_PCMH_sub2"/>
</dbReference>
<keyword evidence="8" id="KW-1185">Reference proteome</keyword>
<evidence type="ECO:0000313" key="8">
    <source>
        <dbReference type="Proteomes" id="UP000321638"/>
    </source>
</evidence>
<dbReference type="InterPro" id="IPR016167">
    <property type="entry name" value="FAD-bd_PCMH_sub1"/>
</dbReference>
<dbReference type="Gene3D" id="3.30.43.10">
    <property type="entry name" value="Uridine Diphospho-n-acetylenolpyruvylglucosamine Reductase, domain 2"/>
    <property type="match status" value="1"/>
</dbReference>
<keyword evidence="3" id="KW-0285">Flavoprotein</keyword>
<dbReference type="OrthoDB" id="9815648at2"/>
<dbReference type="Pfam" id="PF02913">
    <property type="entry name" value="FAD-oxidase_C"/>
    <property type="match status" value="1"/>
</dbReference>
<dbReference type="PANTHER" id="PTHR43716:SF1">
    <property type="entry name" value="D-2-HYDROXYGLUTARATE DEHYDROGENASE, MITOCHONDRIAL"/>
    <property type="match status" value="1"/>
</dbReference>
<proteinExistence type="inferred from homology"/>
<dbReference type="PANTHER" id="PTHR43716">
    <property type="entry name" value="D-2-HYDROXYGLUTARATE DEHYDROGENASE, MITOCHONDRIAL"/>
    <property type="match status" value="1"/>
</dbReference>
<name>A0A5C8PNW3_9HYPH</name>
<dbReference type="GO" id="GO:0022904">
    <property type="term" value="P:respiratory electron transport chain"/>
    <property type="evidence" value="ECO:0007669"/>
    <property type="project" value="TreeGrafter"/>
</dbReference>
<dbReference type="EMBL" id="VDUZ01000011">
    <property type="protein sequence ID" value="TXL76381.1"/>
    <property type="molecule type" value="Genomic_DNA"/>
</dbReference>
<evidence type="ECO:0000259" key="6">
    <source>
        <dbReference type="PROSITE" id="PS51387"/>
    </source>
</evidence>
<sequence length="455" mass="48863">MHPVVDLIREKLGDTAVLTGDDVTARPVSRIIKSGCAAMAIIRPRSTEEVALVMRLCHDAGVAVVPRGGMTGLVGGTLVGPHEIALSLERMTGIEEVDTLTQTMTVQAGVPLQAIQDAAAAHDLLFPLDLGARGSATIGGNIATNAGGNKVLRYGMVRDMVLGLEAVLPDGEIVSSMFKILKNNTGVDLKQLFIGTEGTLGIVTRAVLRLQPAPRSRQTMLGAFRDFAAVTRMLAHMRAASGGNLSSYEVMWRDYYMLLTAPGRHAPPLDQNHPFYALVECEGADPAGDDAAFQAHLEAAMERGWLADAVIARSEAERLQLWRIRDDVHYLTTLSPLFVFDVSLPVSAMDAYVKDLRAALQRRWADPTLISYGHLGDGNLHLALSCGTAADKEAVEQLVYTPLQALRGSVSAEHGIGVDKKKYLGVTRTPAEIRLMRALKAAIDPAGRLNPGKIV</sequence>
<comment type="cofactor">
    <cofactor evidence="1">
        <name>FAD</name>
        <dbReference type="ChEBI" id="CHEBI:57692"/>
    </cofactor>
</comment>
<dbReference type="Pfam" id="PF01565">
    <property type="entry name" value="FAD_binding_4"/>
    <property type="match status" value="1"/>
</dbReference>
<evidence type="ECO:0000256" key="1">
    <source>
        <dbReference type="ARBA" id="ARBA00001974"/>
    </source>
</evidence>
<dbReference type="Proteomes" id="UP000321638">
    <property type="component" value="Unassembled WGS sequence"/>
</dbReference>
<gene>
    <name evidence="7" type="ORF">FHP25_12090</name>
</gene>
<dbReference type="SUPFAM" id="SSF56176">
    <property type="entry name" value="FAD-binding/transporter-associated domain-like"/>
    <property type="match status" value="1"/>
</dbReference>
<evidence type="ECO:0000313" key="7">
    <source>
        <dbReference type="EMBL" id="TXL76381.1"/>
    </source>
</evidence>
<dbReference type="SUPFAM" id="SSF55103">
    <property type="entry name" value="FAD-linked oxidases, C-terminal domain"/>
    <property type="match status" value="1"/>
</dbReference>
<dbReference type="PROSITE" id="PS51387">
    <property type="entry name" value="FAD_PCMH"/>
    <property type="match status" value="1"/>
</dbReference>
<organism evidence="7 8">
    <name type="scientific">Vineibacter terrae</name>
    <dbReference type="NCBI Taxonomy" id="2586908"/>
    <lineage>
        <taxon>Bacteria</taxon>
        <taxon>Pseudomonadati</taxon>
        <taxon>Pseudomonadota</taxon>
        <taxon>Alphaproteobacteria</taxon>
        <taxon>Hyphomicrobiales</taxon>
        <taxon>Vineibacter</taxon>
    </lineage>
</organism>
<evidence type="ECO:0000256" key="2">
    <source>
        <dbReference type="ARBA" id="ARBA00008000"/>
    </source>
</evidence>
<dbReference type="InterPro" id="IPR016166">
    <property type="entry name" value="FAD-bd_PCMH"/>
</dbReference>
<dbReference type="AlphaFoldDB" id="A0A5C8PNW3"/>
<dbReference type="Gene3D" id="3.30.465.10">
    <property type="match status" value="1"/>
</dbReference>
<dbReference type="RefSeq" id="WP_147847190.1">
    <property type="nucleotide sequence ID" value="NZ_VDUZ01000011.1"/>
</dbReference>
<keyword evidence="5" id="KW-0560">Oxidoreductase</keyword>
<dbReference type="InterPro" id="IPR036318">
    <property type="entry name" value="FAD-bd_PCMH-like_sf"/>
</dbReference>
<dbReference type="InterPro" id="IPR006094">
    <property type="entry name" value="Oxid_FAD_bind_N"/>
</dbReference>